<dbReference type="RefSeq" id="WP_222824810.1">
    <property type="nucleotide sequence ID" value="NZ_JAHWXP010000002.1"/>
</dbReference>
<name>A0ABS7PHG0_9SPHN</name>
<dbReference type="EMBL" id="JAHWXP010000002">
    <property type="protein sequence ID" value="MBY8337282.1"/>
    <property type="molecule type" value="Genomic_DNA"/>
</dbReference>
<keyword evidence="1" id="KW-0812">Transmembrane</keyword>
<evidence type="ECO:0000259" key="2">
    <source>
        <dbReference type="Pfam" id="PF26225"/>
    </source>
</evidence>
<gene>
    <name evidence="3" type="ORF">KYN89_09485</name>
</gene>
<evidence type="ECO:0000256" key="1">
    <source>
        <dbReference type="SAM" id="Phobius"/>
    </source>
</evidence>
<feature type="transmembrane region" description="Helical" evidence="1">
    <location>
        <begin position="139"/>
        <end position="159"/>
    </location>
</feature>
<feature type="transmembrane region" description="Helical" evidence="1">
    <location>
        <begin position="69"/>
        <end position="87"/>
    </location>
</feature>
<feature type="transmembrane region" description="Helical" evidence="1">
    <location>
        <begin position="107"/>
        <end position="127"/>
    </location>
</feature>
<evidence type="ECO:0000313" key="4">
    <source>
        <dbReference type="Proteomes" id="UP000759298"/>
    </source>
</evidence>
<evidence type="ECO:0000313" key="3">
    <source>
        <dbReference type="EMBL" id="MBY8337282.1"/>
    </source>
</evidence>
<keyword evidence="1" id="KW-1133">Transmembrane helix</keyword>
<feature type="domain" description="DUF8051" evidence="2">
    <location>
        <begin position="5"/>
        <end position="130"/>
    </location>
</feature>
<proteinExistence type="predicted"/>
<accession>A0ABS7PHG0</accession>
<comment type="caution">
    <text evidence="3">The sequence shown here is derived from an EMBL/GenBank/DDBJ whole genome shotgun (WGS) entry which is preliminary data.</text>
</comment>
<dbReference type="Pfam" id="PF26225">
    <property type="entry name" value="DUF8051"/>
    <property type="match status" value="1"/>
</dbReference>
<keyword evidence="1" id="KW-0472">Membrane</keyword>
<reference evidence="3 4" key="1">
    <citation type="submission" date="2021-07" db="EMBL/GenBank/DDBJ databases">
        <title>Alteriqipengyuania abyssalis NZ-12B nov, sp.nov isolated from deep sea sponge in pacific ocean.</title>
        <authorList>
            <person name="Tareen S."/>
            <person name="Wink J."/>
        </authorList>
    </citation>
    <scope>NUCLEOTIDE SEQUENCE [LARGE SCALE GENOMIC DNA]</scope>
    <source>
        <strain evidence="3 4">NZ-12B</strain>
    </source>
</reference>
<dbReference type="InterPro" id="IPR058364">
    <property type="entry name" value="DUF8051"/>
</dbReference>
<sequence>MSPRYLVALLLALSAINLALMIPGGFVETRDFSAYPASGLAAFNIFLTVLGLGSLVLAWLTWRGGVRRVWSMAAAVGFAATYLLDLFEIFPVTPVPMSSLLETLEWLGTALAILLATAVLTAGGRDAGGREGAAIPRGLTIVMGIAGVGIVIFATIAAMGG</sequence>
<keyword evidence="4" id="KW-1185">Reference proteome</keyword>
<protein>
    <recommendedName>
        <fullName evidence="2">DUF8051 domain-containing protein</fullName>
    </recommendedName>
</protein>
<organism evidence="3 4">
    <name type="scientific">Alteriqipengyuania abyssalis</name>
    <dbReference type="NCBI Taxonomy" id="2860200"/>
    <lineage>
        <taxon>Bacteria</taxon>
        <taxon>Pseudomonadati</taxon>
        <taxon>Pseudomonadota</taxon>
        <taxon>Alphaproteobacteria</taxon>
        <taxon>Sphingomonadales</taxon>
        <taxon>Erythrobacteraceae</taxon>
        <taxon>Alteriqipengyuania</taxon>
    </lineage>
</organism>
<feature type="transmembrane region" description="Helical" evidence="1">
    <location>
        <begin position="37"/>
        <end position="62"/>
    </location>
</feature>
<dbReference type="Proteomes" id="UP000759298">
    <property type="component" value="Unassembled WGS sequence"/>
</dbReference>